<comment type="caution">
    <text evidence="2">The sequence shown here is derived from an EMBL/GenBank/DDBJ whole genome shotgun (WGS) entry which is preliminary data.</text>
</comment>
<name>A0AAN6QBF6_9PEZI</name>
<dbReference type="RefSeq" id="XP_064664678.1">
    <property type="nucleotide sequence ID" value="XM_064810091.1"/>
</dbReference>
<evidence type="ECO:0000313" key="2">
    <source>
        <dbReference type="EMBL" id="KAK4107108.1"/>
    </source>
</evidence>
<gene>
    <name evidence="2" type="ORF">N656DRAFT_559798</name>
</gene>
<keyword evidence="3" id="KW-1185">Reference proteome</keyword>
<dbReference type="EMBL" id="MU853382">
    <property type="protein sequence ID" value="KAK4107108.1"/>
    <property type="molecule type" value="Genomic_DNA"/>
</dbReference>
<sequence>MPHAALQCQTCFAHFPTDRALRKHVNGYQKCLAHLTPLDAYPASDSGNGGSNKDEHRNNDDDDTDIADAEDDGTIRTRTGTDEHSLFCCPHEECDRREPFTRKQDLLRHYTRYVPCNEICPFCYETFTVARQYFVHNCKRREPGDNSREQYHFTGRDSSRTAIGAAEKEAGKQQDINGTMPSDCNFRRLRFASGFPEAASGGFRPRAPVFESLTMLPNCMPQDNTTPSQFTLRAPALEFLPDYTPQQESTTSPDFPLRAPALESLPMLPNYTTQQHEPTSPRFLINPGDDFSANQNII</sequence>
<dbReference type="GeneID" id="89934215"/>
<feature type="region of interest" description="Disordered" evidence="1">
    <location>
        <begin position="42"/>
        <end position="78"/>
    </location>
</feature>
<feature type="region of interest" description="Disordered" evidence="1">
    <location>
        <begin position="273"/>
        <end position="298"/>
    </location>
</feature>
<evidence type="ECO:0000313" key="3">
    <source>
        <dbReference type="Proteomes" id="UP001302812"/>
    </source>
</evidence>
<feature type="compositionally biased region" description="Acidic residues" evidence="1">
    <location>
        <begin position="60"/>
        <end position="72"/>
    </location>
</feature>
<proteinExistence type="predicted"/>
<reference evidence="2" key="2">
    <citation type="submission" date="2023-05" db="EMBL/GenBank/DDBJ databases">
        <authorList>
            <consortium name="Lawrence Berkeley National Laboratory"/>
            <person name="Steindorff A."/>
            <person name="Hensen N."/>
            <person name="Bonometti L."/>
            <person name="Westerberg I."/>
            <person name="Brannstrom I.O."/>
            <person name="Guillou S."/>
            <person name="Cros-Aarteil S."/>
            <person name="Calhoun S."/>
            <person name="Haridas S."/>
            <person name="Kuo A."/>
            <person name="Mondo S."/>
            <person name="Pangilinan J."/>
            <person name="Riley R."/>
            <person name="Labutti K."/>
            <person name="Andreopoulos B."/>
            <person name="Lipzen A."/>
            <person name="Chen C."/>
            <person name="Yanf M."/>
            <person name="Daum C."/>
            <person name="Ng V."/>
            <person name="Clum A."/>
            <person name="Ohm R."/>
            <person name="Martin F."/>
            <person name="Silar P."/>
            <person name="Natvig D."/>
            <person name="Lalanne C."/>
            <person name="Gautier V."/>
            <person name="Ament-Velasquez S.L."/>
            <person name="Kruys A."/>
            <person name="Hutchinson M.I."/>
            <person name="Powell A.J."/>
            <person name="Barry K."/>
            <person name="Miller A.N."/>
            <person name="Grigoriev I.V."/>
            <person name="Debuchy R."/>
            <person name="Gladieux P."/>
            <person name="Thoren M.H."/>
            <person name="Johannesson H."/>
        </authorList>
    </citation>
    <scope>NUCLEOTIDE SEQUENCE</scope>
    <source>
        <strain evidence="2">CBS 508.74</strain>
    </source>
</reference>
<dbReference type="Proteomes" id="UP001302812">
    <property type="component" value="Unassembled WGS sequence"/>
</dbReference>
<accession>A0AAN6QBF6</accession>
<evidence type="ECO:0000256" key="1">
    <source>
        <dbReference type="SAM" id="MobiDB-lite"/>
    </source>
</evidence>
<protein>
    <submittedName>
        <fullName evidence="2">Uncharacterized protein</fullName>
    </submittedName>
</protein>
<dbReference type="AlphaFoldDB" id="A0AAN6QBF6"/>
<reference evidence="2" key="1">
    <citation type="journal article" date="2023" name="Mol. Phylogenet. Evol.">
        <title>Genome-scale phylogeny and comparative genomics of the fungal order Sordariales.</title>
        <authorList>
            <person name="Hensen N."/>
            <person name="Bonometti L."/>
            <person name="Westerberg I."/>
            <person name="Brannstrom I.O."/>
            <person name="Guillou S."/>
            <person name="Cros-Aarteil S."/>
            <person name="Calhoun S."/>
            <person name="Haridas S."/>
            <person name="Kuo A."/>
            <person name="Mondo S."/>
            <person name="Pangilinan J."/>
            <person name="Riley R."/>
            <person name="LaButti K."/>
            <person name="Andreopoulos B."/>
            <person name="Lipzen A."/>
            <person name="Chen C."/>
            <person name="Yan M."/>
            <person name="Daum C."/>
            <person name="Ng V."/>
            <person name="Clum A."/>
            <person name="Steindorff A."/>
            <person name="Ohm R.A."/>
            <person name="Martin F."/>
            <person name="Silar P."/>
            <person name="Natvig D.O."/>
            <person name="Lalanne C."/>
            <person name="Gautier V."/>
            <person name="Ament-Velasquez S.L."/>
            <person name="Kruys A."/>
            <person name="Hutchinson M.I."/>
            <person name="Powell A.J."/>
            <person name="Barry K."/>
            <person name="Miller A.N."/>
            <person name="Grigoriev I.V."/>
            <person name="Debuchy R."/>
            <person name="Gladieux P."/>
            <person name="Hiltunen Thoren M."/>
            <person name="Johannesson H."/>
        </authorList>
    </citation>
    <scope>NUCLEOTIDE SEQUENCE</scope>
    <source>
        <strain evidence="2">CBS 508.74</strain>
    </source>
</reference>
<organism evidence="2 3">
    <name type="scientific">Canariomyces notabilis</name>
    <dbReference type="NCBI Taxonomy" id="2074819"/>
    <lineage>
        <taxon>Eukaryota</taxon>
        <taxon>Fungi</taxon>
        <taxon>Dikarya</taxon>
        <taxon>Ascomycota</taxon>
        <taxon>Pezizomycotina</taxon>
        <taxon>Sordariomycetes</taxon>
        <taxon>Sordariomycetidae</taxon>
        <taxon>Sordariales</taxon>
        <taxon>Chaetomiaceae</taxon>
        <taxon>Canariomyces</taxon>
    </lineage>
</organism>